<comment type="similarity">
    <text evidence="7">Belongs to the binding-protein-dependent transport system permease family.</text>
</comment>
<feature type="transmembrane region" description="Helical" evidence="7">
    <location>
        <begin position="119"/>
        <end position="140"/>
    </location>
</feature>
<keyword evidence="2 7" id="KW-0813">Transport</keyword>
<accession>A0A419SJC0</accession>
<evidence type="ECO:0000313" key="10">
    <source>
        <dbReference type="Proteomes" id="UP000284219"/>
    </source>
</evidence>
<dbReference type="InterPro" id="IPR035906">
    <property type="entry name" value="MetI-like_sf"/>
</dbReference>
<feature type="transmembrane region" description="Helical" evidence="7">
    <location>
        <begin position="6"/>
        <end position="26"/>
    </location>
</feature>
<feature type="domain" description="ABC transmembrane type-1" evidence="8">
    <location>
        <begin position="55"/>
        <end position="235"/>
    </location>
</feature>
<gene>
    <name evidence="9" type="ORF">BEP19_06910</name>
</gene>
<feature type="transmembrane region" description="Helical" evidence="7">
    <location>
        <begin position="161"/>
        <end position="184"/>
    </location>
</feature>
<organism evidence="9 10">
    <name type="scientific">Ammoniphilus oxalaticus</name>
    <dbReference type="NCBI Taxonomy" id="66863"/>
    <lineage>
        <taxon>Bacteria</taxon>
        <taxon>Bacillati</taxon>
        <taxon>Bacillota</taxon>
        <taxon>Bacilli</taxon>
        <taxon>Bacillales</taxon>
        <taxon>Paenibacillaceae</taxon>
        <taxon>Aneurinibacillus group</taxon>
        <taxon>Ammoniphilus</taxon>
    </lineage>
</organism>
<comment type="subcellular location">
    <subcellularLocation>
        <location evidence="1 7">Cell membrane</location>
        <topology evidence="1 7">Multi-pass membrane protein</topology>
    </subcellularLocation>
</comment>
<keyword evidence="3" id="KW-1003">Cell membrane</keyword>
<evidence type="ECO:0000313" key="9">
    <source>
        <dbReference type="EMBL" id="RKD24131.1"/>
    </source>
</evidence>
<dbReference type="PANTHER" id="PTHR30151:SF0">
    <property type="entry name" value="ABC TRANSPORTER PERMEASE PROTEIN MJ0413-RELATED"/>
    <property type="match status" value="1"/>
</dbReference>
<evidence type="ECO:0000256" key="6">
    <source>
        <dbReference type="ARBA" id="ARBA00023136"/>
    </source>
</evidence>
<dbReference type="OrthoDB" id="9796361at2"/>
<dbReference type="GO" id="GO:0005886">
    <property type="term" value="C:plasma membrane"/>
    <property type="evidence" value="ECO:0007669"/>
    <property type="project" value="UniProtKB-SubCell"/>
</dbReference>
<keyword evidence="5 7" id="KW-1133">Transmembrane helix</keyword>
<keyword evidence="4 7" id="KW-0812">Transmembrane</keyword>
<keyword evidence="10" id="KW-1185">Reference proteome</keyword>
<dbReference type="EMBL" id="MCHY01000008">
    <property type="protein sequence ID" value="RKD24131.1"/>
    <property type="molecule type" value="Genomic_DNA"/>
</dbReference>
<dbReference type="Proteomes" id="UP000284219">
    <property type="component" value="Unassembled WGS sequence"/>
</dbReference>
<reference evidence="9 10" key="1">
    <citation type="submission" date="2016-08" db="EMBL/GenBank/DDBJ databases">
        <title>Novel Firmicute Genomes.</title>
        <authorList>
            <person name="Poppleton D.I."/>
            <person name="Gribaldo S."/>
        </authorList>
    </citation>
    <scope>NUCLEOTIDE SEQUENCE [LARGE SCALE GENOMIC DNA]</scope>
    <source>
        <strain evidence="9 10">RAOx-1</strain>
    </source>
</reference>
<dbReference type="Pfam" id="PF00528">
    <property type="entry name" value="BPD_transp_1"/>
    <property type="match status" value="1"/>
</dbReference>
<evidence type="ECO:0000256" key="7">
    <source>
        <dbReference type="RuleBase" id="RU363032"/>
    </source>
</evidence>
<dbReference type="PANTHER" id="PTHR30151">
    <property type="entry name" value="ALKANE SULFONATE ABC TRANSPORTER-RELATED, MEMBRANE SUBUNIT"/>
    <property type="match status" value="1"/>
</dbReference>
<dbReference type="RefSeq" id="WP_120189393.1">
    <property type="nucleotide sequence ID" value="NZ_MCHY01000008.1"/>
</dbReference>
<evidence type="ECO:0000256" key="3">
    <source>
        <dbReference type="ARBA" id="ARBA00022475"/>
    </source>
</evidence>
<dbReference type="AlphaFoldDB" id="A0A419SJC0"/>
<sequence>MNTALKRFIFFGSLLVLWEVIFQLNIWPKTMFPGPVGVANALVIGFTEGTLIFATLNSLKRLFIGLLFAVILGTLIGVLLAKYKTADETLGSLVTALQTIPSIVWLPLALTWFKFSEGAIIFVVILGGMWPMIMNMRMGFKNVEPILIKAAKTMGSSGFDLFRRVMIPASIPYAITGLRLSWAFSWRALMAGELIGPGPGLGYTLMFSRDLGNMNLVVALMVVIAVIGSIIDNLVFQPTEKKVLTRWGLEKAA</sequence>
<proteinExistence type="inferred from homology"/>
<dbReference type="GO" id="GO:0055085">
    <property type="term" value="P:transmembrane transport"/>
    <property type="evidence" value="ECO:0007669"/>
    <property type="project" value="InterPro"/>
</dbReference>
<evidence type="ECO:0000256" key="1">
    <source>
        <dbReference type="ARBA" id="ARBA00004651"/>
    </source>
</evidence>
<dbReference type="Gene3D" id="1.10.3720.10">
    <property type="entry name" value="MetI-like"/>
    <property type="match status" value="1"/>
</dbReference>
<dbReference type="CDD" id="cd06261">
    <property type="entry name" value="TM_PBP2"/>
    <property type="match status" value="1"/>
</dbReference>
<dbReference type="PROSITE" id="PS50928">
    <property type="entry name" value="ABC_TM1"/>
    <property type="match status" value="1"/>
</dbReference>
<comment type="caution">
    <text evidence="9">The sequence shown here is derived from an EMBL/GenBank/DDBJ whole genome shotgun (WGS) entry which is preliminary data.</text>
</comment>
<evidence type="ECO:0000256" key="2">
    <source>
        <dbReference type="ARBA" id="ARBA00022448"/>
    </source>
</evidence>
<feature type="transmembrane region" description="Helical" evidence="7">
    <location>
        <begin position="62"/>
        <end position="81"/>
    </location>
</feature>
<protein>
    <submittedName>
        <fullName evidence="9">ABC transporter permease</fullName>
    </submittedName>
</protein>
<name>A0A419SJC0_9BACL</name>
<keyword evidence="6 7" id="KW-0472">Membrane</keyword>
<evidence type="ECO:0000256" key="5">
    <source>
        <dbReference type="ARBA" id="ARBA00022989"/>
    </source>
</evidence>
<dbReference type="InterPro" id="IPR000515">
    <property type="entry name" value="MetI-like"/>
</dbReference>
<evidence type="ECO:0000256" key="4">
    <source>
        <dbReference type="ARBA" id="ARBA00022692"/>
    </source>
</evidence>
<evidence type="ECO:0000259" key="8">
    <source>
        <dbReference type="PROSITE" id="PS50928"/>
    </source>
</evidence>
<feature type="transmembrane region" description="Helical" evidence="7">
    <location>
        <begin position="216"/>
        <end position="236"/>
    </location>
</feature>
<feature type="transmembrane region" description="Helical" evidence="7">
    <location>
        <begin position="38"/>
        <end position="56"/>
    </location>
</feature>
<dbReference type="SUPFAM" id="SSF161098">
    <property type="entry name" value="MetI-like"/>
    <property type="match status" value="1"/>
</dbReference>